<dbReference type="SUPFAM" id="SSF47616">
    <property type="entry name" value="GST C-terminal domain-like"/>
    <property type="match status" value="1"/>
</dbReference>
<dbReference type="Proteomes" id="UP001497623">
    <property type="component" value="Unassembled WGS sequence"/>
</dbReference>
<dbReference type="GO" id="GO:0005737">
    <property type="term" value="C:cytoplasm"/>
    <property type="evidence" value="ECO:0007669"/>
    <property type="project" value="TreeGrafter"/>
</dbReference>
<dbReference type="PANTHER" id="PTHR12289">
    <property type="entry name" value="METAXIN RELATED"/>
    <property type="match status" value="1"/>
</dbReference>
<dbReference type="SUPFAM" id="SSF52833">
    <property type="entry name" value="Thioredoxin-like"/>
    <property type="match status" value="1"/>
</dbReference>
<dbReference type="InterPro" id="IPR012336">
    <property type="entry name" value="Thioredoxin-like_fold"/>
</dbReference>
<dbReference type="InterPro" id="IPR036249">
    <property type="entry name" value="Thioredoxin-like_sf"/>
</dbReference>
<evidence type="ECO:0000259" key="2">
    <source>
        <dbReference type="Pfam" id="PF17171"/>
    </source>
</evidence>
<evidence type="ECO:0000313" key="4">
    <source>
        <dbReference type="EMBL" id="CAL4059754.1"/>
    </source>
</evidence>
<dbReference type="Gene3D" id="1.20.1050.10">
    <property type="match status" value="1"/>
</dbReference>
<dbReference type="Pfam" id="PF17172">
    <property type="entry name" value="GST_N_4"/>
    <property type="match status" value="1"/>
</dbReference>
<dbReference type="CDD" id="cd03193">
    <property type="entry name" value="GST_C_Metaxin"/>
    <property type="match status" value="1"/>
</dbReference>
<protein>
    <submittedName>
        <fullName evidence="4">Uncharacterized protein</fullName>
    </submittedName>
</protein>
<sequence length="299" mass="35008">MWSSPELCDILWPEEWFGRGRTLLISIAVLAVLKRYLGRRKQQKLRLEWDSVGKDVVLLHQFWRGKYCPNLSPFALKVETFLRLNNIKYVVDDKSPMSVKHHKCPWITLNGEDICDSEFIIEHLRNYFSIDLDKKLDEQKKATLETARLAADEYLFWCVITWRYYQDRCVTFMKSQTFSRFWSTAFPLFMPRGIKHKAGQQGMGLYSNEEVYQICKKTCKTFSSFLGEQPFFGGDEPCTADCAIFGQLAQLMWNAPGSRYEALITDVFPNLGQYCLRMKLKVYPNWNQLLNPPLPSTEE</sequence>
<dbReference type="InterPro" id="IPR033468">
    <property type="entry name" value="Metaxin_GST"/>
</dbReference>
<comment type="caution">
    <text evidence="4">The sequence shown here is derived from an EMBL/GenBank/DDBJ whole genome shotgun (WGS) entry which is preliminary data.</text>
</comment>
<organism evidence="4 5">
    <name type="scientific">Meganyctiphanes norvegica</name>
    <name type="common">Northern krill</name>
    <name type="synonym">Thysanopoda norvegica</name>
    <dbReference type="NCBI Taxonomy" id="48144"/>
    <lineage>
        <taxon>Eukaryota</taxon>
        <taxon>Metazoa</taxon>
        <taxon>Ecdysozoa</taxon>
        <taxon>Arthropoda</taxon>
        <taxon>Crustacea</taxon>
        <taxon>Multicrustacea</taxon>
        <taxon>Malacostraca</taxon>
        <taxon>Eumalacostraca</taxon>
        <taxon>Eucarida</taxon>
        <taxon>Euphausiacea</taxon>
        <taxon>Euphausiidae</taxon>
        <taxon>Meganyctiphanes</taxon>
    </lineage>
</organism>
<dbReference type="AlphaFoldDB" id="A0AAV2PJ11"/>
<dbReference type="InterPro" id="IPR026928">
    <property type="entry name" value="FAX/IsoI-like"/>
</dbReference>
<evidence type="ECO:0000313" key="5">
    <source>
        <dbReference type="Proteomes" id="UP001497623"/>
    </source>
</evidence>
<dbReference type="InterPro" id="IPR036282">
    <property type="entry name" value="Glutathione-S-Trfase_C_sf"/>
</dbReference>
<dbReference type="EMBL" id="CAXKWB010000189">
    <property type="protein sequence ID" value="CAL4059754.1"/>
    <property type="molecule type" value="Genomic_DNA"/>
</dbReference>
<comment type="similarity">
    <text evidence="1">Belongs to the FAX family.</text>
</comment>
<dbReference type="SFLD" id="SFLDG01200">
    <property type="entry name" value="SUF1.1"/>
    <property type="match status" value="1"/>
</dbReference>
<dbReference type="Pfam" id="PF17171">
    <property type="entry name" value="GST_C_6"/>
    <property type="match status" value="1"/>
</dbReference>
<keyword evidence="5" id="KW-1185">Reference proteome</keyword>
<feature type="domain" description="Thioredoxin-like fold" evidence="3">
    <location>
        <begin position="73"/>
        <end position="167"/>
    </location>
</feature>
<proteinExistence type="inferred from homology"/>
<dbReference type="InterPro" id="IPR050931">
    <property type="entry name" value="Mito_Protein_Transport_Metaxin"/>
</dbReference>
<dbReference type="SFLD" id="SFLDG01180">
    <property type="entry name" value="SUF1"/>
    <property type="match status" value="1"/>
</dbReference>
<name>A0AAV2PJ11_MEGNR</name>
<evidence type="ECO:0000256" key="1">
    <source>
        <dbReference type="ARBA" id="ARBA00006475"/>
    </source>
</evidence>
<gene>
    <name evidence="4" type="ORF">MNOR_LOCUS797</name>
</gene>
<dbReference type="SFLD" id="SFLDS00019">
    <property type="entry name" value="Glutathione_Transferase_(cytos"/>
    <property type="match status" value="1"/>
</dbReference>
<dbReference type="InterPro" id="IPR040079">
    <property type="entry name" value="Glutathione_S-Trfase"/>
</dbReference>
<accession>A0AAV2PJ11</accession>
<feature type="domain" description="Metaxin glutathione S-transferase" evidence="2">
    <location>
        <begin position="216"/>
        <end position="278"/>
    </location>
</feature>
<reference evidence="4 5" key="1">
    <citation type="submission" date="2024-05" db="EMBL/GenBank/DDBJ databases">
        <authorList>
            <person name="Wallberg A."/>
        </authorList>
    </citation>
    <scope>NUCLEOTIDE SEQUENCE [LARGE SCALE GENOMIC DNA]</scope>
</reference>
<dbReference type="PANTHER" id="PTHR12289:SF41">
    <property type="entry name" value="FAILED AXON CONNECTIONS-RELATED"/>
    <property type="match status" value="1"/>
</dbReference>
<evidence type="ECO:0000259" key="3">
    <source>
        <dbReference type="Pfam" id="PF17172"/>
    </source>
</evidence>